<organism evidence="6 7">
    <name type="scientific">Candidatus Erwinia haradaeae</name>
    <dbReference type="NCBI Taxonomy" id="1922217"/>
    <lineage>
        <taxon>Bacteria</taxon>
        <taxon>Pseudomonadati</taxon>
        <taxon>Pseudomonadota</taxon>
        <taxon>Gammaproteobacteria</taxon>
        <taxon>Enterobacterales</taxon>
        <taxon>Erwiniaceae</taxon>
        <taxon>Erwinia</taxon>
    </lineage>
</organism>
<accession>A0A803GCR4</accession>
<dbReference type="PANTHER" id="PTHR36917">
    <property type="entry name" value="INTRACELLULAR SEPTATION PROTEIN A-RELATED"/>
    <property type="match status" value="1"/>
</dbReference>
<sequence length="185" mass="21987">MKKLLDVCPLLFFFIFYNIYDIFFASMAMIVASGCSLVLRWWLYSKVETLSLITFAFISIFGALTIIMHNPDYIQWKATILYALFSIVFLYSHFFMKETLVERMLGREINLSKSAWRHLNIIWAIFFVFCSLANTYSIFYFSQAMWVTFKVFGLGSLMLLFGLWNGFYIYRMINRKNNSILKRNK</sequence>
<keyword evidence="2 5" id="KW-0812">Transmembrane</keyword>
<feature type="transmembrane region" description="Helical" evidence="5">
    <location>
        <begin position="12"/>
        <end position="43"/>
    </location>
</feature>
<evidence type="ECO:0000256" key="5">
    <source>
        <dbReference type="HAMAP-Rule" id="MF_00189"/>
    </source>
</evidence>
<keyword evidence="1 5" id="KW-1003">Cell membrane</keyword>
<comment type="subcellular location">
    <subcellularLocation>
        <location evidence="5">Cell inner membrane</location>
        <topology evidence="5">Multi-pass membrane protein</topology>
    </subcellularLocation>
</comment>
<feature type="transmembrane region" description="Helical" evidence="5">
    <location>
        <begin position="50"/>
        <end position="68"/>
    </location>
</feature>
<feature type="transmembrane region" description="Helical" evidence="5">
    <location>
        <begin position="151"/>
        <end position="173"/>
    </location>
</feature>
<comment type="similarity">
    <text evidence="5">Belongs to the YciB family.</text>
</comment>
<evidence type="ECO:0000313" key="6">
    <source>
        <dbReference type="EMBL" id="VFP88451.1"/>
    </source>
</evidence>
<name>A0A803GCR4_9GAMM</name>
<evidence type="ECO:0000313" key="7">
    <source>
        <dbReference type="Proteomes" id="UP000294289"/>
    </source>
</evidence>
<dbReference type="PROSITE" id="PS51257">
    <property type="entry name" value="PROKAR_LIPOPROTEIN"/>
    <property type="match status" value="1"/>
</dbReference>
<evidence type="ECO:0000256" key="4">
    <source>
        <dbReference type="ARBA" id="ARBA00023136"/>
    </source>
</evidence>
<proteinExistence type="inferred from homology"/>
<dbReference type="HAMAP" id="MF_00189">
    <property type="entry name" value="YciB"/>
    <property type="match status" value="1"/>
</dbReference>
<dbReference type="OrthoDB" id="9788219at2"/>
<dbReference type="RefSeq" id="WP_157991110.1">
    <property type="nucleotide sequence ID" value="NZ_LR217737.1"/>
</dbReference>
<dbReference type="NCBIfam" id="NF001324">
    <property type="entry name" value="PRK00259.1-2"/>
    <property type="match status" value="1"/>
</dbReference>
<dbReference type="AlphaFoldDB" id="A0A803GCR4"/>
<dbReference type="NCBIfam" id="TIGR00997">
    <property type="entry name" value="ispZ"/>
    <property type="match status" value="1"/>
</dbReference>
<dbReference type="EMBL" id="LR217737">
    <property type="protein sequence ID" value="VFP88451.1"/>
    <property type="molecule type" value="Genomic_DNA"/>
</dbReference>
<keyword evidence="5" id="KW-0997">Cell inner membrane</keyword>
<gene>
    <name evidence="5 6" type="primary">yciB</name>
    <name evidence="6" type="ORF">ERCIPICE3303_472</name>
</gene>
<evidence type="ECO:0000256" key="1">
    <source>
        <dbReference type="ARBA" id="ARBA00022475"/>
    </source>
</evidence>
<evidence type="ECO:0000256" key="2">
    <source>
        <dbReference type="ARBA" id="ARBA00022692"/>
    </source>
</evidence>
<feature type="transmembrane region" description="Helical" evidence="5">
    <location>
        <begin position="115"/>
        <end position="139"/>
    </location>
</feature>
<feature type="transmembrane region" description="Helical" evidence="5">
    <location>
        <begin position="74"/>
        <end position="94"/>
    </location>
</feature>
<keyword evidence="3 5" id="KW-1133">Transmembrane helix</keyword>
<dbReference type="Pfam" id="PF04279">
    <property type="entry name" value="IspA"/>
    <property type="match status" value="1"/>
</dbReference>
<keyword evidence="4 5" id="KW-0472">Membrane</keyword>
<protein>
    <recommendedName>
        <fullName evidence="5">Inner membrane-spanning protein YciB</fullName>
    </recommendedName>
</protein>
<comment type="function">
    <text evidence="5">Plays a role in cell envelope biogenesis, maintenance of cell envelope integrity and membrane homeostasis.</text>
</comment>
<dbReference type="GO" id="GO:0005886">
    <property type="term" value="C:plasma membrane"/>
    <property type="evidence" value="ECO:0007669"/>
    <property type="project" value="UniProtKB-SubCell"/>
</dbReference>
<dbReference type="Proteomes" id="UP000294289">
    <property type="component" value="Chromosome"/>
</dbReference>
<reference evidence="6 7" key="1">
    <citation type="submission" date="2019-02" db="EMBL/GenBank/DDBJ databases">
        <authorList>
            <person name="Manzano-Marin A."/>
            <person name="Manzano-Marin A."/>
        </authorList>
    </citation>
    <scope>NUCLEOTIDE SEQUENCE [LARGE SCALE GENOMIC DNA]</scope>
    <source>
        <strain evidence="6 7">ErCipiceae</strain>
    </source>
</reference>
<evidence type="ECO:0000256" key="3">
    <source>
        <dbReference type="ARBA" id="ARBA00022989"/>
    </source>
</evidence>
<dbReference type="PANTHER" id="PTHR36917:SF1">
    <property type="entry name" value="INNER MEMBRANE-SPANNING PROTEIN YCIB"/>
    <property type="match status" value="1"/>
</dbReference>
<dbReference type="InterPro" id="IPR006008">
    <property type="entry name" value="YciB"/>
</dbReference>